<dbReference type="AlphaFoldDB" id="A0A542YU22"/>
<organism evidence="3 4">
    <name type="scientific">Ornithinicoccus hortensis</name>
    <dbReference type="NCBI Taxonomy" id="82346"/>
    <lineage>
        <taxon>Bacteria</taxon>
        <taxon>Bacillati</taxon>
        <taxon>Actinomycetota</taxon>
        <taxon>Actinomycetes</taxon>
        <taxon>Micrococcales</taxon>
        <taxon>Intrasporangiaceae</taxon>
        <taxon>Ornithinicoccus</taxon>
    </lineage>
</organism>
<keyword evidence="2" id="KW-0472">Membrane</keyword>
<evidence type="ECO:0000256" key="2">
    <source>
        <dbReference type="SAM" id="Phobius"/>
    </source>
</evidence>
<name>A0A542YU22_9MICO</name>
<evidence type="ECO:0000313" key="3">
    <source>
        <dbReference type="EMBL" id="TQL51582.1"/>
    </source>
</evidence>
<feature type="region of interest" description="Disordered" evidence="1">
    <location>
        <begin position="1"/>
        <end position="42"/>
    </location>
</feature>
<feature type="transmembrane region" description="Helical" evidence="2">
    <location>
        <begin position="77"/>
        <end position="110"/>
    </location>
</feature>
<accession>A0A542YU22</accession>
<feature type="compositionally biased region" description="Pro residues" evidence="1">
    <location>
        <begin position="23"/>
        <end position="37"/>
    </location>
</feature>
<feature type="compositionally biased region" description="Basic and acidic residues" evidence="1">
    <location>
        <begin position="1"/>
        <end position="17"/>
    </location>
</feature>
<evidence type="ECO:0000256" key="1">
    <source>
        <dbReference type="SAM" id="MobiDB-lite"/>
    </source>
</evidence>
<gene>
    <name evidence="3" type="ORF">FB467_2732</name>
</gene>
<keyword evidence="2" id="KW-1133">Transmembrane helix</keyword>
<proteinExistence type="predicted"/>
<keyword evidence="2" id="KW-0812">Transmembrane</keyword>
<evidence type="ECO:0000313" key="4">
    <source>
        <dbReference type="Proteomes" id="UP000319516"/>
    </source>
</evidence>
<protein>
    <recommendedName>
        <fullName evidence="5">TM2 domain-containing membrane protein YozV</fullName>
    </recommendedName>
</protein>
<reference evidence="3 4" key="1">
    <citation type="submission" date="2019-06" db="EMBL/GenBank/DDBJ databases">
        <title>Sequencing the genomes of 1000 actinobacteria strains.</title>
        <authorList>
            <person name="Klenk H.-P."/>
        </authorList>
    </citation>
    <scope>NUCLEOTIDE SEQUENCE [LARGE SCALE GENOMIC DNA]</scope>
    <source>
        <strain evidence="3 4">DSM 12335</strain>
    </source>
</reference>
<dbReference type="Proteomes" id="UP000319516">
    <property type="component" value="Unassembled WGS sequence"/>
</dbReference>
<comment type="caution">
    <text evidence="3">The sequence shown here is derived from an EMBL/GenBank/DDBJ whole genome shotgun (WGS) entry which is preliminary data.</text>
</comment>
<dbReference type="EMBL" id="VFOP01000001">
    <property type="protein sequence ID" value="TQL51582.1"/>
    <property type="molecule type" value="Genomic_DNA"/>
</dbReference>
<sequence>MTEHEHTASRGAWEHTYESSPAPAYPLTPRPDGPPAPLGAADGPVRVEAKNPVISLVASFFVPGLGSFLNGDTERGIVIFAAYVASWIGYALLVWVLVGFLFLPVALGIWGYGMYHAYRGAEAWNARHGVLV</sequence>
<evidence type="ECO:0008006" key="5">
    <source>
        <dbReference type="Google" id="ProtNLM"/>
    </source>
</evidence>
<keyword evidence="4" id="KW-1185">Reference proteome</keyword>
<dbReference type="RefSeq" id="WP_153390214.1">
    <property type="nucleotide sequence ID" value="NZ_BAAAIK010000011.1"/>
</dbReference>